<reference evidence="2" key="1">
    <citation type="journal article" date="2022" name="bioRxiv">
        <title>Sequencing and chromosome-scale assembly of the giantPleurodeles waltlgenome.</title>
        <authorList>
            <person name="Brown T."/>
            <person name="Elewa A."/>
            <person name="Iarovenko S."/>
            <person name="Subramanian E."/>
            <person name="Araus A.J."/>
            <person name="Petzold A."/>
            <person name="Susuki M."/>
            <person name="Suzuki K.-i.T."/>
            <person name="Hayashi T."/>
            <person name="Toyoda A."/>
            <person name="Oliveira C."/>
            <person name="Osipova E."/>
            <person name="Leigh N.D."/>
            <person name="Simon A."/>
            <person name="Yun M.H."/>
        </authorList>
    </citation>
    <scope>NUCLEOTIDE SEQUENCE</scope>
    <source>
        <strain evidence="2">20211129_DDA</strain>
        <tissue evidence="2">Liver</tissue>
    </source>
</reference>
<protein>
    <submittedName>
        <fullName evidence="2">Uncharacterized protein</fullName>
    </submittedName>
</protein>
<dbReference type="Proteomes" id="UP001066276">
    <property type="component" value="Chromosome 6"/>
</dbReference>
<proteinExistence type="predicted"/>
<evidence type="ECO:0000313" key="3">
    <source>
        <dbReference type="Proteomes" id="UP001066276"/>
    </source>
</evidence>
<dbReference type="EMBL" id="JANPWB010000010">
    <property type="protein sequence ID" value="KAJ1140048.1"/>
    <property type="molecule type" value="Genomic_DNA"/>
</dbReference>
<organism evidence="2 3">
    <name type="scientific">Pleurodeles waltl</name>
    <name type="common">Iberian ribbed newt</name>
    <dbReference type="NCBI Taxonomy" id="8319"/>
    <lineage>
        <taxon>Eukaryota</taxon>
        <taxon>Metazoa</taxon>
        <taxon>Chordata</taxon>
        <taxon>Craniata</taxon>
        <taxon>Vertebrata</taxon>
        <taxon>Euteleostomi</taxon>
        <taxon>Amphibia</taxon>
        <taxon>Batrachia</taxon>
        <taxon>Caudata</taxon>
        <taxon>Salamandroidea</taxon>
        <taxon>Salamandridae</taxon>
        <taxon>Pleurodelinae</taxon>
        <taxon>Pleurodeles</taxon>
    </lineage>
</organism>
<evidence type="ECO:0000313" key="2">
    <source>
        <dbReference type="EMBL" id="KAJ1140048.1"/>
    </source>
</evidence>
<feature type="region of interest" description="Disordered" evidence="1">
    <location>
        <begin position="58"/>
        <end position="84"/>
    </location>
</feature>
<accession>A0AAV7QIM7</accession>
<gene>
    <name evidence="2" type="ORF">NDU88_006409</name>
</gene>
<name>A0AAV7QIM7_PLEWA</name>
<dbReference type="AlphaFoldDB" id="A0AAV7QIM7"/>
<keyword evidence="3" id="KW-1185">Reference proteome</keyword>
<evidence type="ECO:0000256" key="1">
    <source>
        <dbReference type="SAM" id="MobiDB-lite"/>
    </source>
</evidence>
<comment type="caution">
    <text evidence="2">The sequence shown here is derived from an EMBL/GenBank/DDBJ whole genome shotgun (WGS) entry which is preliminary data.</text>
</comment>
<sequence>MERRVVQLPDDAEECCNLGELRRSRMSQCQPETVCCMVIMKCGAGAEMKGNVSEVRSGAEEKMARPEAAALSPVTRGLQHTGKP</sequence>